<dbReference type="PANTHER" id="PTHR24198:SF193">
    <property type="match status" value="1"/>
</dbReference>
<dbReference type="Gene3D" id="1.25.40.20">
    <property type="entry name" value="Ankyrin repeat-containing domain"/>
    <property type="match status" value="3"/>
</dbReference>
<dbReference type="PROSITE" id="PS50297">
    <property type="entry name" value="ANK_REP_REGION"/>
    <property type="match status" value="1"/>
</dbReference>
<evidence type="ECO:0000256" key="3">
    <source>
        <dbReference type="PROSITE-ProRule" id="PRU00023"/>
    </source>
</evidence>
<dbReference type="RefSeq" id="XP_056540107.1">
    <property type="nucleotide sequence ID" value="XM_056690342.1"/>
</dbReference>
<evidence type="ECO:0000256" key="4">
    <source>
        <dbReference type="SAM" id="MobiDB-lite"/>
    </source>
</evidence>
<organism evidence="5 6">
    <name type="scientific">Penicillium canariense</name>
    <dbReference type="NCBI Taxonomy" id="189055"/>
    <lineage>
        <taxon>Eukaryota</taxon>
        <taxon>Fungi</taxon>
        <taxon>Dikarya</taxon>
        <taxon>Ascomycota</taxon>
        <taxon>Pezizomycotina</taxon>
        <taxon>Eurotiomycetes</taxon>
        <taxon>Eurotiomycetidae</taxon>
        <taxon>Eurotiales</taxon>
        <taxon>Aspergillaceae</taxon>
        <taxon>Penicillium</taxon>
    </lineage>
</organism>
<dbReference type="Pfam" id="PF00023">
    <property type="entry name" value="Ank"/>
    <property type="match status" value="1"/>
</dbReference>
<keyword evidence="1" id="KW-0677">Repeat</keyword>
<feature type="region of interest" description="Disordered" evidence="4">
    <location>
        <begin position="468"/>
        <end position="489"/>
    </location>
</feature>
<protein>
    <submittedName>
        <fullName evidence="5">Uncharacterized protein</fullName>
    </submittedName>
</protein>
<dbReference type="OrthoDB" id="20872at2759"/>
<sequence>MDLCKAASQGDTGGIESAIEEGCDVNAPNKYGKTPLWSAVQSGQADACRLLIAEGASMERQKPGILEVAVQGEHTEVVELLWPHCGMEEKHRSLETAISLGFHGIADFLIGTGVFEYQHSPANGTKLLIEDGCPRRQLAAFQQWERFLFVRHGEKLHLHRTFFDYALLLAAKADRNAGLRLVNLLLEEREFMADANCKIKIDEQTETPLTAAAEKGNLEILATLMDRPNTKLTICGKYKWPAFLHLLATSESITTERGRAIARKLSSETFSNPFLVDSKVAPLETVFENVLRYGDDGFVKQVIDLVQGSAGNVILPPLIRANETHGLRWILNGDIARASKPPPMLWVLLCDFFQRHPHAEALNLFSQVAEFMVQNAIWNRIILVCLHSRNFCFLKQFFYPLHEIPPREVTEETLVGFPQASVDRFLVRKWVETGFANAALWSAIQSGIWKSPNFESLLSCPHIDLNRPQPQERGSETAEARNDFPPFSSTLTSEKQKFSFRDTAGIPLRFLDDSGVPGQRAFEDYQMQLCILEQQNKRRLLMARNEIVDTNGGKSPLAWAATSRNVQLVEVLLRSPRVNVNSQDAHNRTPPHARHCSQ</sequence>
<evidence type="ECO:0000313" key="6">
    <source>
        <dbReference type="Proteomes" id="UP001149163"/>
    </source>
</evidence>
<dbReference type="PROSITE" id="PS50088">
    <property type="entry name" value="ANK_REPEAT"/>
    <property type="match status" value="1"/>
</dbReference>
<dbReference type="PANTHER" id="PTHR24198">
    <property type="entry name" value="ANKYRIN REPEAT AND PROTEIN KINASE DOMAIN-CONTAINING PROTEIN"/>
    <property type="match status" value="1"/>
</dbReference>
<reference evidence="5" key="1">
    <citation type="submission" date="2022-11" db="EMBL/GenBank/DDBJ databases">
        <authorList>
            <person name="Petersen C."/>
        </authorList>
    </citation>
    <scope>NUCLEOTIDE SEQUENCE</scope>
    <source>
        <strain evidence="5">IBT 26290</strain>
    </source>
</reference>
<dbReference type="SMART" id="SM00248">
    <property type="entry name" value="ANK"/>
    <property type="match status" value="3"/>
</dbReference>
<feature type="compositionally biased region" description="Basic and acidic residues" evidence="4">
    <location>
        <begin position="473"/>
        <end position="482"/>
    </location>
</feature>
<keyword evidence="6" id="KW-1185">Reference proteome</keyword>
<dbReference type="GeneID" id="81429518"/>
<dbReference type="InterPro" id="IPR002110">
    <property type="entry name" value="Ankyrin_rpt"/>
</dbReference>
<dbReference type="Pfam" id="PF12796">
    <property type="entry name" value="Ank_2"/>
    <property type="match status" value="1"/>
</dbReference>
<dbReference type="SUPFAM" id="SSF48403">
    <property type="entry name" value="Ankyrin repeat"/>
    <property type="match status" value="1"/>
</dbReference>
<dbReference type="InterPro" id="IPR036770">
    <property type="entry name" value="Ankyrin_rpt-contain_sf"/>
</dbReference>
<evidence type="ECO:0000256" key="1">
    <source>
        <dbReference type="ARBA" id="ARBA00022737"/>
    </source>
</evidence>
<comment type="caution">
    <text evidence="5">The sequence shown here is derived from an EMBL/GenBank/DDBJ whole genome shotgun (WGS) entry which is preliminary data.</text>
</comment>
<dbReference type="EMBL" id="JAPQKN010000006">
    <property type="protein sequence ID" value="KAJ5157118.1"/>
    <property type="molecule type" value="Genomic_DNA"/>
</dbReference>
<accession>A0A9W9HSR2</accession>
<name>A0A9W9HSR2_9EURO</name>
<gene>
    <name evidence="5" type="ORF">N7482_008218</name>
</gene>
<feature type="repeat" description="ANK" evidence="3">
    <location>
        <begin position="31"/>
        <end position="63"/>
    </location>
</feature>
<dbReference type="Proteomes" id="UP001149163">
    <property type="component" value="Unassembled WGS sequence"/>
</dbReference>
<reference evidence="5" key="2">
    <citation type="journal article" date="2023" name="IMA Fungus">
        <title>Comparative genomic study of the Penicillium genus elucidates a diverse pangenome and 15 lateral gene transfer events.</title>
        <authorList>
            <person name="Petersen C."/>
            <person name="Sorensen T."/>
            <person name="Nielsen M.R."/>
            <person name="Sondergaard T.E."/>
            <person name="Sorensen J.L."/>
            <person name="Fitzpatrick D.A."/>
            <person name="Frisvad J.C."/>
            <person name="Nielsen K.L."/>
        </authorList>
    </citation>
    <scope>NUCLEOTIDE SEQUENCE</scope>
    <source>
        <strain evidence="5">IBT 26290</strain>
    </source>
</reference>
<proteinExistence type="predicted"/>
<dbReference type="AlphaFoldDB" id="A0A9W9HSR2"/>
<evidence type="ECO:0000313" key="5">
    <source>
        <dbReference type="EMBL" id="KAJ5157118.1"/>
    </source>
</evidence>
<evidence type="ECO:0000256" key="2">
    <source>
        <dbReference type="ARBA" id="ARBA00023043"/>
    </source>
</evidence>
<keyword evidence="2 3" id="KW-0040">ANK repeat</keyword>